<dbReference type="EMBL" id="BGZK01003634">
    <property type="protein sequence ID" value="GBP03228.1"/>
    <property type="molecule type" value="Genomic_DNA"/>
</dbReference>
<protein>
    <submittedName>
        <fullName evidence="2">Uncharacterized protein</fullName>
    </submittedName>
</protein>
<feature type="region of interest" description="Disordered" evidence="1">
    <location>
        <begin position="118"/>
        <end position="140"/>
    </location>
</feature>
<evidence type="ECO:0000256" key="1">
    <source>
        <dbReference type="SAM" id="MobiDB-lite"/>
    </source>
</evidence>
<gene>
    <name evidence="2" type="ORF">EVAR_89750_1</name>
</gene>
<evidence type="ECO:0000313" key="2">
    <source>
        <dbReference type="EMBL" id="GBP03228.1"/>
    </source>
</evidence>
<dbReference type="AlphaFoldDB" id="A0A4C1SPR9"/>
<keyword evidence="3" id="KW-1185">Reference proteome</keyword>
<feature type="compositionally biased region" description="Basic and acidic residues" evidence="1">
    <location>
        <begin position="49"/>
        <end position="79"/>
    </location>
</feature>
<organism evidence="2 3">
    <name type="scientific">Eumeta variegata</name>
    <name type="common">Bagworm moth</name>
    <name type="synonym">Eumeta japonica</name>
    <dbReference type="NCBI Taxonomy" id="151549"/>
    <lineage>
        <taxon>Eukaryota</taxon>
        <taxon>Metazoa</taxon>
        <taxon>Ecdysozoa</taxon>
        <taxon>Arthropoda</taxon>
        <taxon>Hexapoda</taxon>
        <taxon>Insecta</taxon>
        <taxon>Pterygota</taxon>
        <taxon>Neoptera</taxon>
        <taxon>Endopterygota</taxon>
        <taxon>Lepidoptera</taxon>
        <taxon>Glossata</taxon>
        <taxon>Ditrysia</taxon>
        <taxon>Tineoidea</taxon>
        <taxon>Psychidae</taxon>
        <taxon>Oiketicinae</taxon>
        <taxon>Eumeta</taxon>
    </lineage>
</organism>
<dbReference type="Proteomes" id="UP000299102">
    <property type="component" value="Unassembled WGS sequence"/>
</dbReference>
<reference evidence="2 3" key="1">
    <citation type="journal article" date="2019" name="Commun. Biol.">
        <title>The bagworm genome reveals a unique fibroin gene that provides high tensile strength.</title>
        <authorList>
            <person name="Kono N."/>
            <person name="Nakamura H."/>
            <person name="Ohtoshi R."/>
            <person name="Tomita M."/>
            <person name="Numata K."/>
            <person name="Arakawa K."/>
        </authorList>
    </citation>
    <scope>NUCLEOTIDE SEQUENCE [LARGE SCALE GENOMIC DNA]</scope>
</reference>
<sequence>MYSHHQRLIGPYSDDITPGHEGPRFLREKKPLKLDNLLEFKQNGTQSRSEAKPAKELDRDKIKDEERDLNHDGHSVISPKERSKMSVKIGSKLKLYFILIITPGFVEIGPVVESELKVGRRAESRTEPGSQSKARQEPKLRTVLGPKTNVGQDQNQMWLGWKSKTRPGLKLTLIDTEKKLVYVQLWVLTIRPSYLQESAEQRLPGLLDFYTNRYWYIYHDPDFAPTFDSNLALDSDPSSAFDLAPPSSSLTSSPSSLSTLLPDVVREEVATLEIEGDRAGTCNRSRVLYVWWMRAATTGPHNPPGRGQSVSKAFECRACSPIHQKWEWEWERSRRAMM</sequence>
<accession>A0A4C1SPR9</accession>
<feature type="region of interest" description="Disordered" evidence="1">
    <location>
        <begin position="1"/>
        <end position="23"/>
    </location>
</feature>
<comment type="caution">
    <text evidence="2">The sequence shown here is derived from an EMBL/GenBank/DDBJ whole genome shotgun (WGS) entry which is preliminary data.</text>
</comment>
<evidence type="ECO:0000313" key="3">
    <source>
        <dbReference type="Proteomes" id="UP000299102"/>
    </source>
</evidence>
<feature type="region of interest" description="Disordered" evidence="1">
    <location>
        <begin position="39"/>
        <end position="79"/>
    </location>
</feature>
<name>A0A4C1SPR9_EUMVA</name>
<proteinExistence type="predicted"/>